<protein>
    <submittedName>
        <fullName evidence="8">Dihydrodipicolinate synthase</fullName>
    </submittedName>
</protein>
<dbReference type="OrthoDB" id="547796at2759"/>
<dbReference type="GO" id="GO:0046872">
    <property type="term" value="F:metal ion binding"/>
    <property type="evidence" value="ECO:0007669"/>
    <property type="project" value="UniProtKB-KW"/>
</dbReference>
<evidence type="ECO:0000313" key="8">
    <source>
        <dbReference type="EMBL" id="KAJ2677798.1"/>
    </source>
</evidence>
<dbReference type="PANTHER" id="PTHR10281:SF72">
    <property type="entry name" value="NEUDESIN"/>
    <property type="match status" value="1"/>
</dbReference>
<dbReference type="InterPro" id="IPR050577">
    <property type="entry name" value="MAPR/NEUFC/NENF-like"/>
</dbReference>
<gene>
    <name evidence="8" type="primary">DAP1_1</name>
    <name evidence="8" type="ORF">GGI25_002896</name>
</gene>
<sequence>MSATKIVLICLSLYGTYKLVKLLWSKDAINNSRKLTPLPYKKWTKREIATYDGKEAGTPVLIALDRKVYDVSAGRNFYGPGGPYNMFAGRDSSRLLATQSFDSGLTEEELDSPIDELADLSDEERESLDAYIGLFSVKYRYVGELVES</sequence>
<dbReference type="GO" id="GO:0020037">
    <property type="term" value="F:heme binding"/>
    <property type="evidence" value="ECO:0007669"/>
    <property type="project" value="UniProtKB-ARBA"/>
</dbReference>
<keyword evidence="2" id="KW-0349">Heme</keyword>
<dbReference type="PANTHER" id="PTHR10281">
    <property type="entry name" value="MEMBRANE-ASSOCIATED PROGESTERONE RECEPTOR COMPONENT-RELATED"/>
    <property type="match status" value="1"/>
</dbReference>
<dbReference type="Gene3D" id="3.10.120.10">
    <property type="entry name" value="Cytochrome b5-like heme/steroid binding domain"/>
    <property type="match status" value="1"/>
</dbReference>
<dbReference type="EMBL" id="JANBTW010000028">
    <property type="protein sequence ID" value="KAJ2677798.1"/>
    <property type="molecule type" value="Genomic_DNA"/>
</dbReference>
<evidence type="ECO:0000256" key="1">
    <source>
        <dbReference type="ARBA" id="ARBA00004240"/>
    </source>
</evidence>
<keyword evidence="4" id="KW-0256">Endoplasmic reticulum</keyword>
<dbReference type="AlphaFoldDB" id="A0A9W8G857"/>
<dbReference type="Proteomes" id="UP001151518">
    <property type="component" value="Unassembled WGS sequence"/>
</dbReference>
<feature type="domain" description="Cytochrome b5 heme-binding" evidence="7">
    <location>
        <begin position="43"/>
        <end position="146"/>
    </location>
</feature>
<evidence type="ECO:0000259" key="7">
    <source>
        <dbReference type="SMART" id="SM01117"/>
    </source>
</evidence>
<comment type="caution">
    <text evidence="8">The sequence shown here is derived from an EMBL/GenBank/DDBJ whole genome shotgun (WGS) entry which is preliminary data.</text>
</comment>
<dbReference type="InterPro" id="IPR036400">
    <property type="entry name" value="Cyt_B5-like_heme/steroid_sf"/>
</dbReference>
<dbReference type="Pfam" id="PF00173">
    <property type="entry name" value="Cyt-b5"/>
    <property type="match status" value="1"/>
</dbReference>
<evidence type="ECO:0000256" key="6">
    <source>
        <dbReference type="ARBA" id="ARBA00038357"/>
    </source>
</evidence>
<evidence type="ECO:0000256" key="2">
    <source>
        <dbReference type="ARBA" id="ARBA00022617"/>
    </source>
</evidence>
<accession>A0A9W8G857</accession>
<name>A0A9W8G857_9FUNG</name>
<keyword evidence="5" id="KW-0408">Iron</keyword>
<evidence type="ECO:0000256" key="5">
    <source>
        <dbReference type="ARBA" id="ARBA00023004"/>
    </source>
</evidence>
<dbReference type="SMART" id="SM01117">
    <property type="entry name" value="Cyt-b5"/>
    <property type="match status" value="1"/>
</dbReference>
<dbReference type="GO" id="GO:0016020">
    <property type="term" value="C:membrane"/>
    <property type="evidence" value="ECO:0007669"/>
    <property type="project" value="TreeGrafter"/>
</dbReference>
<reference evidence="8" key="1">
    <citation type="submission" date="2022-07" db="EMBL/GenBank/DDBJ databases">
        <title>Phylogenomic reconstructions and comparative analyses of Kickxellomycotina fungi.</title>
        <authorList>
            <person name="Reynolds N.K."/>
            <person name="Stajich J.E."/>
            <person name="Barry K."/>
            <person name="Grigoriev I.V."/>
            <person name="Crous P."/>
            <person name="Smith M.E."/>
        </authorList>
    </citation>
    <scope>NUCLEOTIDE SEQUENCE</scope>
    <source>
        <strain evidence="8">NRRL 3115</strain>
    </source>
</reference>
<dbReference type="FunFam" id="3.10.120.10:FF:000003">
    <property type="entry name" value="membrane-associated progesterone receptor component 1"/>
    <property type="match status" value="1"/>
</dbReference>
<comment type="subcellular location">
    <subcellularLocation>
        <location evidence="1">Endoplasmic reticulum</location>
    </subcellularLocation>
</comment>
<evidence type="ECO:0000313" key="9">
    <source>
        <dbReference type="Proteomes" id="UP001151518"/>
    </source>
</evidence>
<dbReference type="SUPFAM" id="SSF55856">
    <property type="entry name" value="Cytochrome b5-like heme/steroid binding domain"/>
    <property type="match status" value="1"/>
</dbReference>
<evidence type="ECO:0000256" key="3">
    <source>
        <dbReference type="ARBA" id="ARBA00022723"/>
    </source>
</evidence>
<dbReference type="InterPro" id="IPR001199">
    <property type="entry name" value="Cyt_B5-like_heme/steroid-bd"/>
</dbReference>
<evidence type="ECO:0000256" key="4">
    <source>
        <dbReference type="ARBA" id="ARBA00022824"/>
    </source>
</evidence>
<organism evidence="8 9">
    <name type="scientific">Coemansia spiralis</name>
    <dbReference type="NCBI Taxonomy" id="417178"/>
    <lineage>
        <taxon>Eukaryota</taxon>
        <taxon>Fungi</taxon>
        <taxon>Fungi incertae sedis</taxon>
        <taxon>Zoopagomycota</taxon>
        <taxon>Kickxellomycotina</taxon>
        <taxon>Kickxellomycetes</taxon>
        <taxon>Kickxellales</taxon>
        <taxon>Kickxellaceae</taxon>
        <taxon>Coemansia</taxon>
    </lineage>
</organism>
<keyword evidence="3" id="KW-0479">Metal-binding</keyword>
<proteinExistence type="inferred from homology"/>
<comment type="similarity">
    <text evidence="6">Belongs to the cytochrome b5 family. MAPR subfamily.</text>
</comment>
<dbReference type="GO" id="GO:0005783">
    <property type="term" value="C:endoplasmic reticulum"/>
    <property type="evidence" value="ECO:0007669"/>
    <property type="project" value="UniProtKB-SubCell"/>
</dbReference>